<dbReference type="STRING" id="1301098.PKB_0713"/>
<dbReference type="GO" id="GO:0008955">
    <property type="term" value="F:peptidoglycan glycosyltransferase activity"/>
    <property type="evidence" value="ECO:0007669"/>
    <property type="project" value="UniProtKB-UniRule"/>
</dbReference>
<dbReference type="GO" id="GO:0071555">
    <property type="term" value="P:cell wall organization"/>
    <property type="evidence" value="ECO:0007669"/>
    <property type="project" value="UniProtKB-KW"/>
</dbReference>
<evidence type="ECO:0000256" key="10">
    <source>
        <dbReference type="ARBA" id="ARBA00023316"/>
    </source>
</evidence>
<keyword evidence="5 11" id="KW-0812">Transmembrane</keyword>
<dbReference type="PROSITE" id="PS00428">
    <property type="entry name" value="FTSW_RODA_SPOVE"/>
    <property type="match status" value="1"/>
</dbReference>
<dbReference type="GO" id="GO:0008360">
    <property type="term" value="P:regulation of cell shape"/>
    <property type="evidence" value="ECO:0007669"/>
    <property type="project" value="UniProtKB-KW"/>
</dbReference>
<evidence type="ECO:0000256" key="9">
    <source>
        <dbReference type="ARBA" id="ARBA00023136"/>
    </source>
</evidence>
<keyword evidence="8 11" id="KW-1133">Transmembrane helix</keyword>
<dbReference type="InterPro" id="IPR001182">
    <property type="entry name" value="FtsW/RodA"/>
</dbReference>
<keyword evidence="3 11" id="KW-0328">Glycosyltransferase</keyword>
<comment type="catalytic activity">
    <reaction evidence="11">
        <text>[GlcNAc-(1-&gt;4)-Mur2Ac(oyl-L-Ala-gamma-D-Glu-L-Lys-D-Ala-D-Ala)](n)-di-trans,octa-cis-undecaprenyl diphosphate + beta-D-GlcNAc-(1-&gt;4)-Mur2Ac(oyl-L-Ala-gamma-D-Glu-L-Lys-D-Ala-D-Ala)-di-trans,octa-cis-undecaprenyl diphosphate = [GlcNAc-(1-&gt;4)-Mur2Ac(oyl-L-Ala-gamma-D-Glu-L-Lys-D-Ala-D-Ala)](n+1)-di-trans,octa-cis-undecaprenyl diphosphate + di-trans,octa-cis-undecaprenyl diphosphate + H(+)</text>
        <dbReference type="Rhea" id="RHEA:23708"/>
        <dbReference type="Rhea" id="RHEA-COMP:9602"/>
        <dbReference type="Rhea" id="RHEA-COMP:9603"/>
        <dbReference type="ChEBI" id="CHEBI:15378"/>
        <dbReference type="ChEBI" id="CHEBI:58405"/>
        <dbReference type="ChEBI" id="CHEBI:60033"/>
        <dbReference type="ChEBI" id="CHEBI:78435"/>
        <dbReference type="EC" id="2.4.99.28"/>
    </reaction>
</comment>
<dbReference type="PANTHER" id="PTHR30474">
    <property type="entry name" value="CELL CYCLE PROTEIN"/>
    <property type="match status" value="1"/>
</dbReference>
<evidence type="ECO:0000313" key="12">
    <source>
        <dbReference type="EMBL" id="CDF82081.1"/>
    </source>
</evidence>
<keyword evidence="10 11" id="KW-0961">Cell wall biogenesis/degradation</keyword>
<feature type="transmembrane region" description="Helical" evidence="11">
    <location>
        <begin position="200"/>
        <end position="218"/>
    </location>
</feature>
<evidence type="ECO:0000256" key="2">
    <source>
        <dbReference type="ARBA" id="ARBA00022475"/>
    </source>
</evidence>
<feature type="transmembrane region" description="Helical" evidence="11">
    <location>
        <begin position="177"/>
        <end position="195"/>
    </location>
</feature>
<comment type="pathway">
    <text evidence="11">Cell wall biogenesis; peptidoglycan biosynthesis.</text>
</comment>
<dbReference type="Proteomes" id="UP000025241">
    <property type="component" value="Chromosome I"/>
</dbReference>
<dbReference type="HOGENOM" id="CLU_029243_2_2_6"/>
<reference evidence="12 13" key="2">
    <citation type="submission" date="2014-05" db="EMBL/GenBank/DDBJ databases">
        <title>Genome sequence of the 3-chlorobenzoate degrading bacterium Pseudomonas knackmussii B13 shows multiple evidence for horizontal gene transfer.</title>
        <authorList>
            <person name="Miyazaki R."/>
            <person name="Bertelli C."/>
            <person name="Falquet L."/>
            <person name="Robinson-Rechavi M."/>
            <person name="Gharib W."/>
            <person name="Roy S."/>
            <person name="Van der Meer J.R."/>
        </authorList>
    </citation>
    <scope>NUCLEOTIDE SEQUENCE [LARGE SCALE GENOMIC DNA]</scope>
    <source>
        <strain evidence="12 13">B13</strain>
    </source>
</reference>
<accession>A0A024HB78</accession>
<evidence type="ECO:0000256" key="11">
    <source>
        <dbReference type="HAMAP-Rule" id="MF_02079"/>
    </source>
</evidence>
<proteinExistence type="inferred from homology"/>
<dbReference type="PATRIC" id="fig|1301098.3.peg.719"/>
<gene>
    <name evidence="11 12" type="primary">mrdB</name>
    <name evidence="11" type="synonym">rodA</name>
    <name evidence="12" type="ORF">PKB_0713</name>
</gene>
<dbReference type="GO" id="GO:0009252">
    <property type="term" value="P:peptidoglycan biosynthetic process"/>
    <property type="evidence" value="ECO:0007669"/>
    <property type="project" value="UniProtKB-UniRule"/>
</dbReference>
<dbReference type="GO" id="GO:0015648">
    <property type="term" value="F:lipid-linked peptidoglycan transporter activity"/>
    <property type="evidence" value="ECO:0007669"/>
    <property type="project" value="TreeGrafter"/>
</dbReference>
<dbReference type="eggNOG" id="COG0772">
    <property type="taxonomic scope" value="Bacteria"/>
</dbReference>
<keyword evidence="13" id="KW-1185">Reference proteome</keyword>
<keyword evidence="9 11" id="KW-0472">Membrane</keyword>
<name>A0A024HB78_PSEKB</name>
<feature type="transmembrane region" description="Helical" evidence="11">
    <location>
        <begin position="29"/>
        <end position="54"/>
    </location>
</feature>
<keyword evidence="7 11" id="KW-0573">Peptidoglycan synthesis</keyword>
<feature type="transmembrane region" description="Helical" evidence="11">
    <location>
        <begin position="354"/>
        <end position="375"/>
    </location>
</feature>
<comment type="subcellular location">
    <subcellularLocation>
        <location evidence="11">Cell inner membrane</location>
        <topology evidence="11">Multi-pass membrane protein</topology>
    </subcellularLocation>
    <subcellularLocation>
        <location evidence="1">Membrane</location>
        <topology evidence="1">Multi-pass membrane protein</topology>
    </subcellularLocation>
</comment>
<evidence type="ECO:0000256" key="5">
    <source>
        <dbReference type="ARBA" id="ARBA00022692"/>
    </source>
</evidence>
<dbReference type="UniPathway" id="UPA00219"/>
<dbReference type="Pfam" id="PF01098">
    <property type="entry name" value="FTSW_RODA_SPOVE"/>
    <property type="match status" value="1"/>
</dbReference>
<dbReference type="EC" id="2.4.99.28" evidence="11"/>
<feature type="transmembrane region" description="Helical" evidence="11">
    <location>
        <begin position="60"/>
        <end position="79"/>
    </location>
</feature>
<comment type="similarity">
    <text evidence="11">Belongs to the SEDS family. MrdB/RodA subfamily.</text>
</comment>
<feature type="transmembrane region" description="Helical" evidence="11">
    <location>
        <begin position="288"/>
        <end position="309"/>
    </location>
</feature>
<evidence type="ECO:0000256" key="1">
    <source>
        <dbReference type="ARBA" id="ARBA00004141"/>
    </source>
</evidence>
<feature type="transmembrane region" description="Helical" evidence="11">
    <location>
        <begin position="124"/>
        <end position="143"/>
    </location>
</feature>
<evidence type="ECO:0000256" key="6">
    <source>
        <dbReference type="ARBA" id="ARBA00022960"/>
    </source>
</evidence>
<sequence length="385" mass="42260">MSMNMNPNFDRTLSNEDVMKRRASLLQRLHIDGLLLLLLLILGAAGLFVLYSASGKSWDLLIKQASSFGLGLVMMFVIAQVEPRFLARWVPLGYVLGVLLLVAVDVMGHNAMGATRWINIPGVIRFQPAEFMKLFMPMTLAWYMSKRNLPPNLKHLVISLALIGVPFVLILKQPDLGTAMLVLASGAFVLFVGGLQWRWIFGAVTAAVPVAVAMWFFVMHDYQKQRVLTFLDPESDPLGTGWNIIQSKAAIGSGGVFGKGWLMGTQSHLDFLPESHTDFIIAVLGEEFGLVGVCLLLTLYLLVIYRGLVITAQAQTLYGKLLAGSITMTFFVYVFVNIGMVSGLLPVVGVPLPFISYGGTSLVTLLSGFGVLMSIHTHRKWIAQV</sequence>
<dbReference type="NCBIfam" id="TIGR02210">
    <property type="entry name" value="rodA_shape"/>
    <property type="match status" value="1"/>
</dbReference>
<dbReference type="HAMAP" id="MF_02079">
    <property type="entry name" value="PGT_RodA"/>
    <property type="match status" value="1"/>
</dbReference>
<dbReference type="GO" id="GO:0051301">
    <property type="term" value="P:cell division"/>
    <property type="evidence" value="ECO:0007669"/>
    <property type="project" value="InterPro"/>
</dbReference>
<keyword evidence="6 11" id="KW-0133">Cell shape</keyword>
<keyword evidence="4 11" id="KW-0808">Transferase</keyword>
<dbReference type="PANTHER" id="PTHR30474:SF1">
    <property type="entry name" value="PEPTIDOGLYCAN GLYCOSYLTRANSFERASE MRDB"/>
    <property type="match status" value="1"/>
</dbReference>
<feature type="transmembrane region" description="Helical" evidence="11">
    <location>
        <begin position="86"/>
        <end position="104"/>
    </location>
</feature>
<dbReference type="KEGG" id="pkc:PKB_0713"/>
<evidence type="ECO:0000256" key="8">
    <source>
        <dbReference type="ARBA" id="ARBA00022989"/>
    </source>
</evidence>
<dbReference type="InterPro" id="IPR011923">
    <property type="entry name" value="RodA/MrdB"/>
</dbReference>
<feature type="transmembrane region" description="Helical" evidence="11">
    <location>
        <begin position="155"/>
        <end position="171"/>
    </location>
</feature>
<evidence type="ECO:0000256" key="4">
    <source>
        <dbReference type="ARBA" id="ARBA00022679"/>
    </source>
</evidence>
<dbReference type="AlphaFoldDB" id="A0A024HB78"/>
<evidence type="ECO:0000313" key="13">
    <source>
        <dbReference type="Proteomes" id="UP000025241"/>
    </source>
</evidence>
<reference evidence="12 13" key="1">
    <citation type="submission" date="2013-03" db="EMBL/GenBank/DDBJ databases">
        <authorList>
            <person name="Linke B."/>
        </authorList>
    </citation>
    <scope>NUCLEOTIDE SEQUENCE [LARGE SCALE GENOMIC DNA]</scope>
    <source>
        <strain evidence="12 13">B13</strain>
    </source>
</reference>
<dbReference type="EMBL" id="HG322950">
    <property type="protein sequence ID" value="CDF82081.1"/>
    <property type="molecule type" value="Genomic_DNA"/>
</dbReference>
<dbReference type="InterPro" id="IPR018365">
    <property type="entry name" value="Cell_cycle_FtsW-rel_CS"/>
</dbReference>
<keyword evidence="11" id="KW-0997">Cell inner membrane</keyword>
<dbReference type="GO" id="GO:0005886">
    <property type="term" value="C:plasma membrane"/>
    <property type="evidence" value="ECO:0007669"/>
    <property type="project" value="UniProtKB-SubCell"/>
</dbReference>
<organism evidence="12 13">
    <name type="scientific">Pseudomonas knackmussii (strain DSM 6978 / CCUG 54928 / LMG 23759 / B13)</name>
    <dbReference type="NCBI Taxonomy" id="1301098"/>
    <lineage>
        <taxon>Bacteria</taxon>
        <taxon>Pseudomonadati</taxon>
        <taxon>Pseudomonadota</taxon>
        <taxon>Gammaproteobacteria</taxon>
        <taxon>Pseudomonadales</taxon>
        <taxon>Pseudomonadaceae</taxon>
        <taxon>Pseudomonas</taxon>
    </lineage>
</organism>
<evidence type="ECO:0000256" key="3">
    <source>
        <dbReference type="ARBA" id="ARBA00022676"/>
    </source>
</evidence>
<comment type="function">
    <text evidence="11">Peptidoglycan polymerase that is essential for cell wall elongation.</text>
</comment>
<evidence type="ECO:0000256" key="7">
    <source>
        <dbReference type="ARBA" id="ARBA00022984"/>
    </source>
</evidence>
<protein>
    <recommendedName>
        <fullName evidence="11">Peptidoglycan glycosyltransferase MrdB</fullName>
        <shortName evidence="11">PGT</shortName>
        <ecNumber evidence="11">2.4.99.28</ecNumber>
    </recommendedName>
    <alternativeName>
        <fullName evidence="11">Cell elongation protein RodA</fullName>
    </alternativeName>
    <alternativeName>
        <fullName evidence="11">Cell wall polymerase</fullName>
    </alternativeName>
    <alternativeName>
        <fullName evidence="11">Peptidoglycan polymerase</fullName>
        <shortName evidence="11">PG polymerase</shortName>
    </alternativeName>
</protein>
<feature type="transmembrane region" description="Helical" evidence="11">
    <location>
        <begin position="321"/>
        <end position="348"/>
    </location>
</feature>
<dbReference type="GO" id="GO:0032153">
    <property type="term" value="C:cell division site"/>
    <property type="evidence" value="ECO:0007669"/>
    <property type="project" value="TreeGrafter"/>
</dbReference>
<keyword evidence="2 11" id="KW-1003">Cell membrane</keyword>